<dbReference type="PROSITE" id="PS51257">
    <property type="entry name" value="PROKAR_LIPOPROTEIN"/>
    <property type="match status" value="1"/>
</dbReference>
<sequence>MNITAIRPKKIAVIGSGIAGLSCAWLLNKAHRVTLYEKDDRLGGHSNTVRFDLDGTQIDVDTGFIVFNPVNYPNLVKFFEHINLPTCATDMSFAVSVDNGRLEYSGTGLNGLFAQKRNLISPAFWSMIRDLMRFYRNADRMMADPSLANLTLEQLLSQHSYGDRFIYDHLLPMGAAIWSTPVQQMLRYPALSFLRFCQNHGLLQINDRPQWHTIPGGSIGYVSRIATELADNVRINSRIHKIIRHPDFVVIEDLHGAREHYDEVVLACHADQALALLEKPTAEEQQLLSSVPYQRNRAYLHLDESLLPQNKKVWSSWNYMASGNARDERQVSVSYWMNRLQPLATEQPVIVSLNPPKEPAADKLIRSFFYDHPAFDQNSLTQQQNLWSLQGQQKTWFCGAWFGYGFHEDGLQSGLAVAEQLGGIPRPWHLDNPNSRIIVTQRPPERSMEDEIRTRIHG</sequence>
<dbReference type="InterPro" id="IPR050464">
    <property type="entry name" value="Zeta_carotene_desat/Oxidored"/>
</dbReference>
<dbReference type="Proteomes" id="UP000198749">
    <property type="component" value="Unassembled WGS sequence"/>
</dbReference>
<proteinExistence type="predicted"/>
<dbReference type="Pfam" id="PF01593">
    <property type="entry name" value="Amino_oxidase"/>
    <property type="match status" value="1"/>
</dbReference>
<dbReference type="STRING" id="355243.SAMN03080615_01771"/>
<dbReference type="FunFam" id="1.10.405.20:FF:000001">
    <property type="entry name" value="Amine oxidase"/>
    <property type="match status" value="1"/>
</dbReference>
<name>A0A1H9GMH3_9GAMM</name>
<feature type="domain" description="Amine oxidase" evidence="1">
    <location>
        <begin position="18"/>
        <end position="306"/>
    </location>
</feature>
<evidence type="ECO:0000313" key="3">
    <source>
        <dbReference type="Proteomes" id="UP000198749"/>
    </source>
</evidence>
<dbReference type="OrthoDB" id="20837at2"/>
<dbReference type="EMBL" id="FOGB01000004">
    <property type="protein sequence ID" value="SEQ51213.1"/>
    <property type="molecule type" value="Genomic_DNA"/>
</dbReference>
<dbReference type="PANTHER" id="PTHR42923:SF17">
    <property type="entry name" value="AMINE OXIDASE DOMAIN-CONTAINING PROTEIN"/>
    <property type="match status" value="1"/>
</dbReference>
<gene>
    <name evidence="2" type="ORF">SAMN03080615_01771</name>
</gene>
<protein>
    <submittedName>
        <fullName evidence="2">Predicted NAD/FAD-binding protein</fullName>
    </submittedName>
</protein>
<evidence type="ECO:0000259" key="1">
    <source>
        <dbReference type="Pfam" id="PF01593"/>
    </source>
</evidence>
<dbReference type="SUPFAM" id="SSF51905">
    <property type="entry name" value="FAD/NAD(P)-binding domain"/>
    <property type="match status" value="1"/>
</dbReference>
<keyword evidence="3" id="KW-1185">Reference proteome</keyword>
<dbReference type="InterPro" id="IPR002937">
    <property type="entry name" value="Amino_oxidase"/>
</dbReference>
<reference evidence="3" key="1">
    <citation type="submission" date="2016-10" db="EMBL/GenBank/DDBJ databases">
        <authorList>
            <person name="Varghese N."/>
            <person name="Submissions S."/>
        </authorList>
    </citation>
    <scope>NUCLEOTIDE SEQUENCE [LARGE SCALE GENOMIC DNA]</scope>
    <source>
        <strain evidence="3">DSM 18887</strain>
    </source>
</reference>
<dbReference type="InterPro" id="IPR036188">
    <property type="entry name" value="FAD/NAD-bd_sf"/>
</dbReference>
<dbReference type="GO" id="GO:0016491">
    <property type="term" value="F:oxidoreductase activity"/>
    <property type="evidence" value="ECO:0007669"/>
    <property type="project" value="InterPro"/>
</dbReference>
<dbReference type="AlphaFoldDB" id="A0A1H9GMH3"/>
<dbReference type="Gene3D" id="3.50.50.60">
    <property type="entry name" value="FAD/NAD(P)-binding domain"/>
    <property type="match status" value="1"/>
</dbReference>
<dbReference type="PANTHER" id="PTHR42923">
    <property type="entry name" value="PROTOPORPHYRINOGEN OXIDASE"/>
    <property type="match status" value="1"/>
</dbReference>
<dbReference type="RefSeq" id="WP_091356757.1">
    <property type="nucleotide sequence ID" value="NZ_AP025284.1"/>
</dbReference>
<accession>A0A1H9GMH3</accession>
<dbReference type="Gene3D" id="1.10.405.20">
    <property type="match status" value="1"/>
</dbReference>
<dbReference type="Gene3D" id="3.30.70.1990">
    <property type="match status" value="1"/>
</dbReference>
<organism evidence="2 3">
    <name type="scientific">Amphritea atlantica</name>
    <dbReference type="NCBI Taxonomy" id="355243"/>
    <lineage>
        <taxon>Bacteria</taxon>
        <taxon>Pseudomonadati</taxon>
        <taxon>Pseudomonadota</taxon>
        <taxon>Gammaproteobacteria</taxon>
        <taxon>Oceanospirillales</taxon>
        <taxon>Oceanospirillaceae</taxon>
        <taxon>Amphritea</taxon>
    </lineage>
</organism>
<evidence type="ECO:0000313" key="2">
    <source>
        <dbReference type="EMBL" id="SEQ51213.1"/>
    </source>
</evidence>